<dbReference type="EMBL" id="KB822703">
    <property type="protein sequence ID" value="ETI25427.1"/>
    <property type="molecule type" value="Genomic_DNA"/>
</dbReference>
<sequence length="180" mass="21630">MEDLFVADIAVDPRATHDGHAHLNHVDFKLLSPREAMLPQSNIWEQSFHDLRYGSKPEDTMTYQGAALYKTETDWVMRQHYHSYIHEHRRREYLQQKLGQKRDELEEMRYEPDYAETDRRRQQAERARFSIGPDNRRCLLDCRDKMLLSMLGIFKTIPRHLQQSTLQVYTCRPPQQMLLR</sequence>
<dbReference type="RefSeq" id="XP_008724772.1">
    <property type="nucleotide sequence ID" value="XM_008726550.1"/>
</dbReference>
<reference evidence="1 2" key="1">
    <citation type="submission" date="2013-03" db="EMBL/GenBank/DDBJ databases">
        <title>The Genome Sequence of Cladophialophora carrionii CBS 160.54.</title>
        <authorList>
            <consortium name="The Broad Institute Genomics Platform"/>
            <person name="Cuomo C."/>
            <person name="de Hoog S."/>
            <person name="Gorbushina A."/>
            <person name="Walker B."/>
            <person name="Young S.K."/>
            <person name="Zeng Q."/>
            <person name="Gargeya S."/>
            <person name="Fitzgerald M."/>
            <person name="Haas B."/>
            <person name="Abouelleil A."/>
            <person name="Allen A.W."/>
            <person name="Alvarado L."/>
            <person name="Arachchi H.M."/>
            <person name="Berlin A.M."/>
            <person name="Chapman S.B."/>
            <person name="Gainer-Dewar J."/>
            <person name="Goldberg J."/>
            <person name="Griggs A."/>
            <person name="Gujja S."/>
            <person name="Hansen M."/>
            <person name="Howarth C."/>
            <person name="Imamovic A."/>
            <person name="Ireland A."/>
            <person name="Larimer J."/>
            <person name="McCowan C."/>
            <person name="Murphy C."/>
            <person name="Pearson M."/>
            <person name="Poon T.W."/>
            <person name="Priest M."/>
            <person name="Roberts A."/>
            <person name="Saif S."/>
            <person name="Shea T."/>
            <person name="Sisk P."/>
            <person name="Sykes S."/>
            <person name="Wortman J."/>
            <person name="Nusbaum C."/>
            <person name="Birren B."/>
        </authorList>
    </citation>
    <scope>NUCLEOTIDE SEQUENCE [LARGE SCALE GENOMIC DNA]</scope>
    <source>
        <strain evidence="1 2">CBS 160.54</strain>
    </source>
</reference>
<proteinExistence type="predicted"/>
<dbReference type="VEuPathDB" id="FungiDB:G647_02200"/>
<dbReference type="HOGENOM" id="CLU_1496029_0_0_1"/>
<gene>
    <name evidence="1" type="ORF">G647_02200</name>
</gene>
<dbReference type="GeneID" id="19980693"/>
<evidence type="ECO:0000313" key="2">
    <source>
        <dbReference type="Proteomes" id="UP000030678"/>
    </source>
</evidence>
<dbReference type="Proteomes" id="UP000030678">
    <property type="component" value="Unassembled WGS sequence"/>
</dbReference>
<evidence type="ECO:0000313" key="1">
    <source>
        <dbReference type="EMBL" id="ETI25427.1"/>
    </source>
</evidence>
<dbReference type="AlphaFoldDB" id="V9DHL4"/>
<protein>
    <submittedName>
        <fullName evidence="1">Uncharacterized protein</fullName>
    </submittedName>
</protein>
<accession>V9DHL4</accession>
<name>V9DHL4_9EURO</name>
<organism evidence="1 2">
    <name type="scientific">Cladophialophora carrionii CBS 160.54</name>
    <dbReference type="NCBI Taxonomy" id="1279043"/>
    <lineage>
        <taxon>Eukaryota</taxon>
        <taxon>Fungi</taxon>
        <taxon>Dikarya</taxon>
        <taxon>Ascomycota</taxon>
        <taxon>Pezizomycotina</taxon>
        <taxon>Eurotiomycetes</taxon>
        <taxon>Chaetothyriomycetidae</taxon>
        <taxon>Chaetothyriales</taxon>
        <taxon>Herpotrichiellaceae</taxon>
        <taxon>Cladophialophora</taxon>
    </lineage>
</organism>